<dbReference type="Pfam" id="PF05103">
    <property type="entry name" value="DivIVA"/>
    <property type="match status" value="1"/>
</dbReference>
<evidence type="ECO:0000256" key="3">
    <source>
        <dbReference type="ARBA" id="ARBA00022490"/>
    </source>
</evidence>
<dbReference type="InterPro" id="IPR019933">
    <property type="entry name" value="DivIVA_domain"/>
</dbReference>
<evidence type="ECO:0000256" key="2">
    <source>
        <dbReference type="ARBA" id="ARBA00009008"/>
    </source>
</evidence>
<comment type="caution">
    <text evidence="8">The sequence shown here is derived from an EMBL/GenBank/DDBJ whole genome shotgun (WGS) entry which is preliminary data.</text>
</comment>
<keyword evidence="4" id="KW-0132">Cell division</keyword>
<keyword evidence="6" id="KW-0131">Cell cycle</keyword>
<evidence type="ECO:0000256" key="5">
    <source>
        <dbReference type="ARBA" id="ARBA00023054"/>
    </source>
</evidence>
<proteinExistence type="inferred from homology"/>
<dbReference type="PANTHER" id="PTHR35794">
    <property type="entry name" value="CELL DIVISION PROTEIN DIVIVA"/>
    <property type="match status" value="1"/>
</dbReference>
<gene>
    <name evidence="8" type="ORF">CALK_0239</name>
</gene>
<keyword evidence="3" id="KW-0963">Cytoplasm</keyword>
<dbReference type="InterPro" id="IPR007793">
    <property type="entry name" value="DivIVA_fam"/>
</dbReference>
<comment type="similarity">
    <text evidence="2">Belongs to the DivIVA family.</text>
</comment>
<evidence type="ECO:0000313" key="9">
    <source>
        <dbReference type="Proteomes" id="UP000017148"/>
    </source>
</evidence>
<evidence type="ECO:0000313" key="8">
    <source>
        <dbReference type="EMBL" id="ERP39074.1"/>
    </source>
</evidence>
<evidence type="ECO:0000256" key="4">
    <source>
        <dbReference type="ARBA" id="ARBA00022618"/>
    </source>
</evidence>
<dbReference type="NCBIfam" id="TIGR03544">
    <property type="entry name" value="DivI1A_domain"/>
    <property type="match status" value="1"/>
</dbReference>
<evidence type="ECO:0000256" key="1">
    <source>
        <dbReference type="ARBA" id="ARBA00004496"/>
    </source>
</evidence>
<feature type="coiled-coil region" evidence="7">
    <location>
        <begin position="87"/>
        <end position="132"/>
    </location>
</feature>
<dbReference type="OrthoDB" id="9815492at2"/>
<dbReference type="EMBL" id="ASJR01000002">
    <property type="protein sequence ID" value="ERP39074.1"/>
    <property type="molecule type" value="Genomic_DNA"/>
</dbReference>
<dbReference type="GO" id="GO:0051301">
    <property type="term" value="P:cell division"/>
    <property type="evidence" value="ECO:0007669"/>
    <property type="project" value="UniProtKB-KW"/>
</dbReference>
<reference evidence="8 9" key="1">
    <citation type="journal article" date="2013" name="Environ. Microbiol.">
        <title>Genome analysis of Chitinivibrio alkaliphilus gen. nov., sp. nov., a novel extremely haloalkaliphilic anaerobic chitinolytic bacterium from the candidate phylum Termite Group 3.</title>
        <authorList>
            <person name="Sorokin D.Y."/>
            <person name="Gumerov V.M."/>
            <person name="Rakitin A.L."/>
            <person name="Beletsky A.V."/>
            <person name="Damste J.S."/>
            <person name="Muyzer G."/>
            <person name="Mardanov A.V."/>
            <person name="Ravin N.V."/>
        </authorList>
    </citation>
    <scope>NUCLEOTIDE SEQUENCE [LARGE SCALE GENOMIC DNA]</scope>
    <source>
        <strain evidence="8 9">ACht1</strain>
    </source>
</reference>
<dbReference type="PANTHER" id="PTHR35794:SF2">
    <property type="entry name" value="CELL DIVISION PROTEIN DIVIVA"/>
    <property type="match status" value="1"/>
</dbReference>
<keyword evidence="9" id="KW-1185">Reference proteome</keyword>
<protein>
    <submittedName>
        <fullName evidence="8">Cell-division initiation protein</fullName>
    </submittedName>
</protein>
<dbReference type="GO" id="GO:0005737">
    <property type="term" value="C:cytoplasm"/>
    <property type="evidence" value="ECO:0007669"/>
    <property type="project" value="UniProtKB-SubCell"/>
</dbReference>
<dbReference type="eggNOG" id="COG3599">
    <property type="taxonomic scope" value="Bacteria"/>
</dbReference>
<keyword evidence="5 7" id="KW-0175">Coiled coil</keyword>
<dbReference type="STRING" id="1313304.CALK_0239"/>
<evidence type="ECO:0000256" key="6">
    <source>
        <dbReference type="ARBA" id="ARBA00023306"/>
    </source>
</evidence>
<evidence type="ECO:0000256" key="7">
    <source>
        <dbReference type="SAM" id="Coils"/>
    </source>
</evidence>
<dbReference type="Proteomes" id="UP000017148">
    <property type="component" value="Unassembled WGS sequence"/>
</dbReference>
<dbReference type="AlphaFoldDB" id="U7D9K5"/>
<sequence>MEITPIEIRNYKFRKQLFNGLDEDHVMSFLQQIADEVADLSAKNNAMATKIKELTGQVGHYKKIEHTMNETLMTAQRATDDARANAQKEAELILKDAQVRADRYEDETRSRIHELTGEIRSLQAQKESFLARFRAMLRDQLSYLDVMGGHLDDDDASHDDE</sequence>
<organism evidence="8 9">
    <name type="scientific">Chitinivibrio alkaliphilus ACht1</name>
    <dbReference type="NCBI Taxonomy" id="1313304"/>
    <lineage>
        <taxon>Bacteria</taxon>
        <taxon>Pseudomonadati</taxon>
        <taxon>Fibrobacterota</taxon>
        <taxon>Chitinivibrionia</taxon>
        <taxon>Chitinivibrionales</taxon>
        <taxon>Chitinivibrionaceae</taxon>
        <taxon>Chitinivibrio</taxon>
    </lineage>
</organism>
<comment type="subcellular location">
    <subcellularLocation>
        <location evidence="1">Cytoplasm</location>
    </subcellularLocation>
</comment>
<dbReference type="RefSeq" id="WP_022635787.1">
    <property type="nucleotide sequence ID" value="NZ_ASJR01000002.1"/>
</dbReference>
<accession>U7D9K5</accession>
<dbReference type="Gene3D" id="6.10.250.660">
    <property type="match status" value="1"/>
</dbReference>
<name>U7D9K5_9BACT</name>